<dbReference type="SUPFAM" id="SSF51197">
    <property type="entry name" value="Clavaminate synthase-like"/>
    <property type="match status" value="1"/>
</dbReference>
<feature type="domain" description="JmjC" evidence="2">
    <location>
        <begin position="55"/>
        <end position="218"/>
    </location>
</feature>
<name>A0A3M7KZR7_AUXPR</name>
<organism evidence="3 4">
    <name type="scientific">Auxenochlorella protothecoides</name>
    <name type="common">Green microalga</name>
    <name type="synonym">Chlorella protothecoides</name>
    <dbReference type="NCBI Taxonomy" id="3075"/>
    <lineage>
        <taxon>Eukaryota</taxon>
        <taxon>Viridiplantae</taxon>
        <taxon>Chlorophyta</taxon>
        <taxon>core chlorophytes</taxon>
        <taxon>Trebouxiophyceae</taxon>
        <taxon>Chlorellales</taxon>
        <taxon>Chlorellaceae</taxon>
        <taxon>Auxenochlorella</taxon>
    </lineage>
</organism>
<dbReference type="GO" id="GO:0032454">
    <property type="term" value="F:histone H3K9 demethylase activity"/>
    <property type="evidence" value="ECO:0007669"/>
    <property type="project" value="TreeGrafter"/>
</dbReference>
<dbReference type="SMART" id="SM00558">
    <property type="entry name" value="JmjC"/>
    <property type="match status" value="1"/>
</dbReference>
<dbReference type="Gene3D" id="2.60.120.650">
    <property type="entry name" value="Cupin"/>
    <property type="match status" value="1"/>
</dbReference>
<dbReference type="PANTHER" id="PTHR10694:SF7">
    <property type="entry name" value="[HISTONE H3]-TRIMETHYL-L-LYSINE(9) DEMETHYLASE"/>
    <property type="match status" value="1"/>
</dbReference>
<dbReference type="AlphaFoldDB" id="A0A3M7KZR7"/>
<dbReference type="GO" id="GO:0051864">
    <property type="term" value="F:histone H3K36 demethylase activity"/>
    <property type="evidence" value="ECO:0007669"/>
    <property type="project" value="TreeGrafter"/>
</dbReference>
<dbReference type="Pfam" id="PF02373">
    <property type="entry name" value="JmjC"/>
    <property type="match status" value="1"/>
</dbReference>
<dbReference type="Proteomes" id="UP000279271">
    <property type="component" value="Unassembled WGS sequence"/>
</dbReference>
<accession>A0A3M7KZR7</accession>
<protein>
    <recommendedName>
        <fullName evidence="2">JmjC domain-containing protein</fullName>
    </recommendedName>
</protein>
<feature type="non-terminal residue" evidence="3">
    <location>
        <position position="1"/>
    </location>
</feature>
<evidence type="ECO:0000256" key="1">
    <source>
        <dbReference type="SAM" id="MobiDB-lite"/>
    </source>
</evidence>
<evidence type="ECO:0000313" key="4">
    <source>
        <dbReference type="Proteomes" id="UP000279271"/>
    </source>
</evidence>
<gene>
    <name evidence="3" type="ORF">APUTEX25_004395</name>
</gene>
<reference evidence="4" key="1">
    <citation type="journal article" date="2018" name="Algal Res.">
        <title>Characterization of plant carbon substrate utilization by Auxenochlorella protothecoides.</title>
        <authorList>
            <person name="Vogler B.W."/>
            <person name="Starkenburg S.R."/>
            <person name="Sudasinghe N."/>
            <person name="Schambach J.Y."/>
            <person name="Rollin J.A."/>
            <person name="Pattathil S."/>
            <person name="Barry A.N."/>
        </authorList>
    </citation>
    <scope>NUCLEOTIDE SEQUENCE [LARGE SCALE GENOMIC DNA]</scope>
    <source>
        <strain evidence="4">UTEX 25</strain>
    </source>
</reference>
<evidence type="ECO:0000259" key="2">
    <source>
        <dbReference type="PROSITE" id="PS51184"/>
    </source>
</evidence>
<comment type="caution">
    <text evidence="3">The sequence shown here is derived from an EMBL/GenBank/DDBJ whole genome shotgun (WGS) entry which is preliminary data.</text>
</comment>
<dbReference type="GO" id="GO:0000785">
    <property type="term" value="C:chromatin"/>
    <property type="evidence" value="ECO:0007669"/>
    <property type="project" value="TreeGrafter"/>
</dbReference>
<dbReference type="PROSITE" id="PS51184">
    <property type="entry name" value="JMJC"/>
    <property type="match status" value="1"/>
</dbReference>
<dbReference type="EMBL" id="QOKY01000154">
    <property type="protein sequence ID" value="RMZ55971.1"/>
    <property type="molecule type" value="Genomic_DNA"/>
</dbReference>
<sequence length="272" mass="30696">GMMASDFEKMASGPSHKAPERGHRDDDFLERSFWSSVTINPPLYGADVAVSFFDERLDFGWNLRRLGCLLSQYDVPEIPGVTSPMAYFGTWKSFFGWHKEDIDLYSINYNHAGAAKIWYCVSPRDGHTFDRMARGLFPELHAACPAFVRHKDIMISPRLLRAAGVPFVQARQEPGEFIVLNAAAYHSGFNLGFNIAEAVNFALPEWLPVGRAALNCECSAMSDGVPTGVVRQAMLGMHFPRLVHVRSDWTLCNGRRRRGGWRLTTLRKRILM</sequence>
<dbReference type="InterPro" id="IPR003347">
    <property type="entry name" value="JmjC_dom"/>
</dbReference>
<evidence type="ECO:0000313" key="3">
    <source>
        <dbReference type="EMBL" id="RMZ55971.1"/>
    </source>
</evidence>
<dbReference type="PANTHER" id="PTHR10694">
    <property type="entry name" value="LYSINE-SPECIFIC DEMETHYLASE"/>
    <property type="match status" value="1"/>
</dbReference>
<dbReference type="GO" id="GO:0010468">
    <property type="term" value="P:regulation of gene expression"/>
    <property type="evidence" value="ECO:0007669"/>
    <property type="project" value="TreeGrafter"/>
</dbReference>
<proteinExistence type="predicted"/>
<feature type="region of interest" description="Disordered" evidence="1">
    <location>
        <begin position="1"/>
        <end position="24"/>
    </location>
</feature>
<dbReference type="GO" id="GO:0005634">
    <property type="term" value="C:nucleus"/>
    <property type="evidence" value="ECO:0007669"/>
    <property type="project" value="TreeGrafter"/>
</dbReference>